<keyword evidence="2" id="KW-1185">Reference proteome</keyword>
<comment type="caution">
    <text evidence="1">The sequence shown here is derived from an EMBL/GenBank/DDBJ whole genome shotgun (WGS) entry which is preliminary data.</text>
</comment>
<protein>
    <submittedName>
        <fullName evidence="1">Uncharacterized protein</fullName>
    </submittedName>
</protein>
<gene>
    <name evidence="1" type="ORF">ACFSR5_03410</name>
</gene>
<evidence type="ECO:0000313" key="2">
    <source>
        <dbReference type="Proteomes" id="UP001597545"/>
    </source>
</evidence>
<sequence length="133" mass="15231">MPINLSQLIYGAIKKDELDEIISRRYFGERVYIDPPMHEEEIFNLIALANNLYQQGAISRTKESPFELMDAGDYSVQGPFCLVMGYLSKQIEFIKNGADPGDYSSRDLENFCDESIEDVTIRFGNYTIGKRLD</sequence>
<organism evidence="1 2">
    <name type="scientific">Sphingobacterium suaedae</name>
    <dbReference type="NCBI Taxonomy" id="1686402"/>
    <lineage>
        <taxon>Bacteria</taxon>
        <taxon>Pseudomonadati</taxon>
        <taxon>Bacteroidota</taxon>
        <taxon>Sphingobacteriia</taxon>
        <taxon>Sphingobacteriales</taxon>
        <taxon>Sphingobacteriaceae</taxon>
        <taxon>Sphingobacterium</taxon>
    </lineage>
</organism>
<reference evidence="2" key="1">
    <citation type="journal article" date="2019" name="Int. J. Syst. Evol. Microbiol.">
        <title>The Global Catalogue of Microorganisms (GCM) 10K type strain sequencing project: providing services to taxonomists for standard genome sequencing and annotation.</title>
        <authorList>
            <consortium name="The Broad Institute Genomics Platform"/>
            <consortium name="The Broad Institute Genome Sequencing Center for Infectious Disease"/>
            <person name="Wu L."/>
            <person name="Ma J."/>
        </authorList>
    </citation>
    <scope>NUCLEOTIDE SEQUENCE [LARGE SCALE GENOMIC DNA]</scope>
    <source>
        <strain evidence="2">KCTC 42662</strain>
    </source>
</reference>
<name>A0ABW5KEI5_9SPHI</name>
<dbReference type="RefSeq" id="WP_380900732.1">
    <property type="nucleotide sequence ID" value="NZ_JBHUEG010000007.1"/>
</dbReference>
<dbReference type="EMBL" id="JBHULR010000003">
    <property type="protein sequence ID" value="MFD2546690.1"/>
    <property type="molecule type" value="Genomic_DNA"/>
</dbReference>
<evidence type="ECO:0000313" key="1">
    <source>
        <dbReference type="EMBL" id="MFD2546690.1"/>
    </source>
</evidence>
<accession>A0ABW5KEI5</accession>
<proteinExistence type="predicted"/>
<dbReference type="Proteomes" id="UP001597545">
    <property type="component" value="Unassembled WGS sequence"/>
</dbReference>